<dbReference type="EMBL" id="POUB01000004">
    <property type="protein sequence ID" value="PZG02763.1"/>
    <property type="molecule type" value="Genomic_DNA"/>
</dbReference>
<dbReference type="CDD" id="cd00081">
    <property type="entry name" value="Hint"/>
    <property type="match status" value="1"/>
</dbReference>
<evidence type="ECO:0000313" key="4">
    <source>
        <dbReference type="EMBL" id="PZG02763.1"/>
    </source>
</evidence>
<sequence>MSTPLDVADSLRRSPIGRSRPLIAALTVLVLLAGLLHARPAQAAAETTPVDRSLVVSAWRWGGTQVRAAAEAALVGSDAQVREFLEAGWQQAQQLDERDAVVAAIAEGGPAVRAAARQALDAADAGDESAIDTFLADGWHGPSDIDARVSVNQLMATGGPQVREAGQRALDSGDPAVLRAFLDSGWQVQWQTDQRLRVNQAMATGGPQVQAAGQKALDAGTPEALEQFLEYGWAVAAAQDEETATLTGLLAQAQAAGEVADEETRNATREADRAKAASDAARRAAQAAARATEAARDNTAQAAAHAKRAAAAAHKAAEAAKVAVQAAAAASRAARAASTAAARAASAAAQADRAAARAYQAAAHAATDASKASAARQAAQAANAIAQEARNFADKAEQAGRAIQAGMQAVDAANSAAMHAQAAAAANEEAVQHANNAGADAAAAVEAAKRARANAERAARAARAAERYLRVAIDAAFDARDAARRAAANAEAAARAAIDAANHAGEAAEAARRATEHANAATVAATSAVEAAVAAAAVFDAAREADVERLAVAKDERLEVARAANAEYEAQRRRADWDTEQAAQRDAETNRLLTVAQDPATPLTDAVAAGRRVALTLAATAQGVWTREAALAALSGTDEQVLEYARTGVAKAAARDDRQAVMNLAVADNAALAEAAQTALDGDDAAVRQFLRVQNYPGRYSQDRLKVNQILAAAREAGDVVLAQAAQEALDAETLKALRDFLDIGRYTAAAVGERVLVNQIMSDPDSGPEVKAAAQVALDGPPPGLREFLTTGRYTAAERDHSSAVHLAVVGGLVDKINEVAETAVRNALEAQEVAARARGDAAQAASYANQAAQSAQKAAGYADKARQHAVKAAQSVDKAAAAVKTAKQAATRANASARSALRSATWAISSYENAAAAASAAHAAAERARKAALSAGKSAVVAAAAAQQAYEEYTFAQGVEMQKCVDNYTSVGVQDWEQLLDPTDSDYAENCVRNVIADPAELATRAYINAGYCEVFPQGSQDYQNCVQSTLHPAFTGIQSLVAIGQAINGLTALLAPIGVAAGVACVATIVCGAALGTILGLGEVGLNLYRLINGDQTLAQTLLNLGRTALETLLLAGIGKAVSAGFRSIKALYVASQHAKKLQTDLQVVNLVRLRLAGWTTCLRHSFDARTPVLLADGGQRRISDIEVGDRVLATDPTTGQTTAESVTRLWRNRDTTLTDVTVVGPAGGTGTVSTTATHPFWAESAREWVTAADLGAGAKLRTPVGDLATVGSVRTFTSDRVMYDLTVAGTPTYYIVVGDTPVLVHNNNTDCPLVLGIARHGEVLKEQIGGYTLNNPEYARVLGNVNGLPWTVWMHMVKDALGSNSKVAVALDGFDGMNVGTVEEAKQAFLAAYRAGATGDGAATQWEMYQIGLQCRLENFDWVNVTWYYRGIKIDLPEPIWDLDPAKVRFP</sequence>
<dbReference type="InterPro" id="IPR005506">
    <property type="entry name" value="DUF312_ALF"/>
</dbReference>
<feature type="compositionally biased region" description="Low complexity" evidence="1">
    <location>
        <begin position="283"/>
        <end position="300"/>
    </location>
</feature>
<dbReference type="Proteomes" id="UP000248749">
    <property type="component" value="Unassembled WGS sequence"/>
</dbReference>
<dbReference type="SMART" id="SM00306">
    <property type="entry name" value="HintN"/>
    <property type="match status" value="1"/>
</dbReference>
<accession>A0A2W2CW79</accession>
<dbReference type="Pfam" id="PF07591">
    <property type="entry name" value="PT-HINT"/>
    <property type="match status" value="1"/>
</dbReference>
<dbReference type="InterPro" id="IPR006141">
    <property type="entry name" value="Intein_N"/>
</dbReference>
<gene>
    <name evidence="4" type="ORF">C1I99_00995</name>
</gene>
<proteinExistence type="predicted"/>
<dbReference type="SUPFAM" id="SSF51294">
    <property type="entry name" value="Hedgehog/intein (Hint) domain"/>
    <property type="match status" value="1"/>
</dbReference>
<dbReference type="GO" id="GO:0016539">
    <property type="term" value="P:intein-mediated protein splicing"/>
    <property type="evidence" value="ECO:0007669"/>
    <property type="project" value="InterPro"/>
</dbReference>
<feature type="chain" id="PRO_5015845612" description="Hint domain-containing protein" evidence="2">
    <location>
        <begin position="44"/>
        <end position="1455"/>
    </location>
</feature>
<evidence type="ECO:0000256" key="1">
    <source>
        <dbReference type="SAM" id="MobiDB-lite"/>
    </source>
</evidence>
<keyword evidence="5" id="KW-1185">Reference proteome</keyword>
<protein>
    <recommendedName>
        <fullName evidence="3">Hint domain-containing protein</fullName>
    </recommendedName>
</protein>
<dbReference type="OrthoDB" id="582519at2"/>
<dbReference type="PROSITE" id="PS50817">
    <property type="entry name" value="INTEIN_N_TER"/>
    <property type="match status" value="1"/>
</dbReference>
<name>A0A2W2CW79_9ACTN</name>
<feature type="region of interest" description="Disordered" evidence="1">
    <location>
        <begin position="255"/>
        <end position="300"/>
    </location>
</feature>
<dbReference type="InterPro" id="IPR036844">
    <property type="entry name" value="Hint_dom_sf"/>
</dbReference>
<reference evidence="4 5" key="1">
    <citation type="submission" date="2018-01" db="EMBL/GenBank/DDBJ databases">
        <title>Draft genome sequence of Salinispora sp. 13K206.</title>
        <authorList>
            <person name="Sahin N."/>
            <person name="Saygin H."/>
            <person name="Ay H."/>
        </authorList>
    </citation>
    <scope>NUCLEOTIDE SEQUENCE [LARGE SCALE GENOMIC DNA]</scope>
    <source>
        <strain evidence="4 5">13K206</strain>
    </source>
</reference>
<dbReference type="InterPro" id="IPR003587">
    <property type="entry name" value="Hint_dom_N"/>
</dbReference>
<evidence type="ECO:0000259" key="3">
    <source>
        <dbReference type="SMART" id="SM00306"/>
    </source>
</evidence>
<dbReference type="PANTHER" id="PTHR23242">
    <property type="entry name" value="TRANSCRIPTION FACTOR HOXA13"/>
    <property type="match status" value="1"/>
</dbReference>
<organism evidence="4 5">
    <name type="scientific">Micromonospora deserti</name>
    <dbReference type="NCBI Taxonomy" id="2070366"/>
    <lineage>
        <taxon>Bacteria</taxon>
        <taxon>Bacillati</taxon>
        <taxon>Actinomycetota</taxon>
        <taxon>Actinomycetes</taxon>
        <taxon>Micromonosporales</taxon>
        <taxon>Micromonosporaceae</taxon>
        <taxon>Micromonospora</taxon>
    </lineage>
</organism>
<feature type="domain" description="Hint" evidence="3">
    <location>
        <begin position="1167"/>
        <end position="1268"/>
    </location>
</feature>
<evidence type="ECO:0000256" key="2">
    <source>
        <dbReference type="SAM" id="SignalP"/>
    </source>
</evidence>
<keyword evidence="2" id="KW-0732">Signal</keyword>
<dbReference type="Pfam" id="PF03752">
    <property type="entry name" value="ALF"/>
    <property type="match status" value="7"/>
</dbReference>
<dbReference type="Gene3D" id="2.170.16.10">
    <property type="entry name" value="Hedgehog/Intein (Hint) domain"/>
    <property type="match status" value="1"/>
</dbReference>
<dbReference type="PANTHER" id="PTHR23242:SF9">
    <property type="entry name" value="TRANSCRIPTION FACTOR HOXA13"/>
    <property type="match status" value="1"/>
</dbReference>
<dbReference type="RefSeq" id="WP_111132257.1">
    <property type="nucleotide sequence ID" value="NZ_POUB01000004.1"/>
</dbReference>
<feature type="compositionally biased region" description="Basic and acidic residues" evidence="1">
    <location>
        <begin position="262"/>
        <end position="282"/>
    </location>
</feature>
<feature type="signal peptide" evidence="2">
    <location>
        <begin position="1"/>
        <end position="43"/>
    </location>
</feature>
<evidence type="ECO:0000313" key="5">
    <source>
        <dbReference type="Proteomes" id="UP000248749"/>
    </source>
</evidence>
<comment type="caution">
    <text evidence="4">The sequence shown here is derived from an EMBL/GenBank/DDBJ whole genome shotgun (WGS) entry which is preliminary data.</text>
</comment>